<evidence type="ECO:0000313" key="3">
    <source>
        <dbReference type="Proteomes" id="UP001498398"/>
    </source>
</evidence>
<reference evidence="2 3" key="1">
    <citation type="submission" date="2024-01" db="EMBL/GenBank/DDBJ databases">
        <title>A draft genome for the cacao thread blight pathogen Marasmiellus scandens.</title>
        <authorList>
            <person name="Baruah I.K."/>
            <person name="Leung J."/>
            <person name="Bukari Y."/>
            <person name="Amoako-Attah I."/>
            <person name="Meinhardt L.W."/>
            <person name="Bailey B.A."/>
            <person name="Cohen S.P."/>
        </authorList>
    </citation>
    <scope>NUCLEOTIDE SEQUENCE [LARGE SCALE GENOMIC DNA]</scope>
    <source>
        <strain evidence="2 3">GH-19</strain>
    </source>
</reference>
<name>A0ABR1JG64_9AGAR</name>
<keyword evidence="3" id="KW-1185">Reference proteome</keyword>
<evidence type="ECO:0000313" key="2">
    <source>
        <dbReference type="EMBL" id="KAK7459461.1"/>
    </source>
</evidence>
<organism evidence="2 3">
    <name type="scientific">Marasmiellus scandens</name>
    <dbReference type="NCBI Taxonomy" id="2682957"/>
    <lineage>
        <taxon>Eukaryota</taxon>
        <taxon>Fungi</taxon>
        <taxon>Dikarya</taxon>
        <taxon>Basidiomycota</taxon>
        <taxon>Agaricomycotina</taxon>
        <taxon>Agaricomycetes</taxon>
        <taxon>Agaricomycetidae</taxon>
        <taxon>Agaricales</taxon>
        <taxon>Marasmiineae</taxon>
        <taxon>Omphalotaceae</taxon>
        <taxon>Marasmiellus</taxon>
    </lineage>
</organism>
<gene>
    <name evidence="2" type="ORF">VKT23_009444</name>
</gene>
<sequence>MNPTSHRRSQSPRELRLHHSPSLPPPFEEEGIPPLVFSDEEDDLRRHRELRPLPPVRERQGLRPAHDNLFIGAAKQQQYLESSDIDTPTGEHEYGNANDPIYTQQVHYSVPRRLIYSSDGYYSHLHSYSRAPPTLVQSKPFDPGMCVPLRPTLVSTKNGPAPPSMNPDSQHWSHQPPASHFNVQHPKLMPQRPDLARRHDRYQPMAQMYSAEPTSESRYTDYGANTGAGHSQHVESLKRLREEEEGSSLKCLHGKEEGSTLRPAKKRITGKAFKDLLLKQRTK</sequence>
<accession>A0ABR1JG64</accession>
<dbReference type="Proteomes" id="UP001498398">
    <property type="component" value="Unassembled WGS sequence"/>
</dbReference>
<feature type="region of interest" description="Disordered" evidence="1">
    <location>
        <begin position="158"/>
        <end position="185"/>
    </location>
</feature>
<evidence type="ECO:0000256" key="1">
    <source>
        <dbReference type="SAM" id="MobiDB-lite"/>
    </source>
</evidence>
<feature type="region of interest" description="Disordered" evidence="1">
    <location>
        <begin position="1"/>
        <end position="41"/>
    </location>
</feature>
<feature type="compositionally biased region" description="Basic residues" evidence="1">
    <location>
        <begin position="1"/>
        <end position="10"/>
    </location>
</feature>
<comment type="caution">
    <text evidence="2">The sequence shown here is derived from an EMBL/GenBank/DDBJ whole genome shotgun (WGS) entry which is preliminary data.</text>
</comment>
<proteinExistence type="predicted"/>
<dbReference type="EMBL" id="JBANRG010000016">
    <property type="protein sequence ID" value="KAK7459461.1"/>
    <property type="molecule type" value="Genomic_DNA"/>
</dbReference>
<protein>
    <submittedName>
        <fullName evidence="2">Uncharacterized protein</fullName>
    </submittedName>
</protein>